<evidence type="ECO:0000256" key="10">
    <source>
        <dbReference type="SAM" id="MobiDB-lite"/>
    </source>
</evidence>
<feature type="compositionally biased region" description="Basic and acidic residues" evidence="10">
    <location>
        <begin position="3264"/>
        <end position="3281"/>
    </location>
</feature>
<feature type="domain" description="Ig-like" evidence="11">
    <location>
        <begin position="1019"/>
        <end position="1109"/>
    </location>
</feature>
<feature type="domain" description="Ig-like" evidence="11">
    <location>
        <begin position="547"/>
        <end position="638"/>
    </location>
</feature>
<keyword evidence="7" id="KW-0539">Nucleus</keyword>
<dbReference type="FunFam" id="2.60.40.10:FF:001272">
    <property type="entry name" value="titin isoform X1"/>
    <property type="match status" value="1"/>
</dbReference>
<feature type="compositionally biased region" description="Basic and acidic residues" evidence="10">
    <location>
        <begin position="3327"/>
        <end position="3339"/>
    </location>
</feature>
<evidence type="ECO:0000313" key="12">
    <source>
        <dbReference type="EMBL" id="AAP80789.2"/>
    </source>
</evidence>
<dbReference type="CDD" id="cd00096">
    <property type="entry name" value="Ig"/>
    <property type="match status" value="8"/>
</dbReference>
<evidence type="ECO:0000256" key="7">
    <source>
        <dbReference type="ARBA" id="ARBA00023242"/>
    </source>
</evidence>
<comment type="similarity">
    <text evidence="3">Belongs to the protein kinase superfamily. CAMK Ser/Thr protein kinase family.</text>
</comment>
<evidence type="ECO:0000256" key="8">
    <source>
        <dbReference type="ARBA" id="ARBA00023319"/>
    </source>
</evidence>
<dbReference type="InterPro" id="IPR036179">
    <property type="entry name" value="Ig-like_dom_sf"/>
</dbReference>
<dbReference type="FunFam" id="2.60.40.10:FF:000050">
    <property type="entry name" value="Titin isoform B"/>
    <property type="match status" value="1"/>
</dbReference>
<feature type="domain" description="Ig-like" evidence="11">
    <location>
        <begin position="1114"/>
        <end position="1205"/>
    </location>
</feature>
<feature type="compositionally biased region" description="Basic and acidic residues" evidence="10">
    <location>
        <begin position="3173"/>
        <end position="3183"/>
    </location>
</feature>
<dbReference type="InterPro" id="IPR013783">
    <property type="entry name" value="Ig-like_fold"/>
</dbReference>
<dbReference type="SMART" id="SM00408">
    <property type="entry name" value="IGc2"/>
    <property type="match status" value="28"/>
</dbReference>
<feature type="region of interest" description="Disordered" evidence="10">
    <location>
        <begin position="3060"/>
        <end position="3377"/>
    </location>
</feature>
<feature type="domain" description="Ig-like" evidence="11">
    <location>
        <begin position="737"/>
        <end position="825"/>
    </location>
</feature>
<reference evidence="12" key="1">
    <citation type="journal article" date="2002" name="J. Muscle Res. Cell Motil.">
        <title>Species variations in cDNA sequence and exon splicing patterns in the extensible I-band region of cardiac titin: relation to passive tension.</title>
        <authorList>
            <person name="Greaser M.L."/>
            <person name="Berri M."/>
            <person name="Warren C.M."/>
            <person name="Mozdziak P.E."/>
        </authorList>
    </citation>
    <scope>NUCLEOTIDE SEQUENCE</scope>
    <source>
        <strain evidence="12">Sprague-Dawley</strain>
        <tissue evidence="12">Ventricle</tissue>
    </source>
</reference>
<feature type="compositionally biased region" description="Pro residues" evidence="10">
    <location>
        <begin position="2908"/>
        <end position="2928"/>
    </location>
</feature>
<dbReference type="FunFam" id="2.60.40.10:FF:000800">
    <property type="entry name" value="Cardiac titin"/>
    <property type="match status" value="1"/>
</dbReference>
<dbReference type="PANTHER" id="PTHR13817:SF151">
    <property type="entry name" value="TITIN"/>
    <property type="match status" value="1"/>
</dbReference>
<keyword evidence="4" id="KW-0963">Cytoplasm</keyword>
<protein>
    <submittedName>
        <fullName evidence="12">Cardiac titin N2BA isoform</fullName>
    </submittedName>
</protein>
<dbReference type="EMBL" id="AF525411">
    <property type="protein sequence ID" value="AAP80789.2"/>
    <property type="molecule type" value="mRNA"/>
</dbReference>
<dbReference type="InterPro" id="IPR013106">
    <property type="entry name" value="Ig_V-set"/>
</dbReference>
<feature type="compositionally biased region" description="Pro residues" evidence="10">
    <location>
        <begin position="3185"/>
        <end position="3198"/>
    </location>
</feature>
<proteinExistence type="evidence at transcript level"/>
<dbReference type="SMART" id="SM00409">
    <property type="entry name" value="IG"/>
    <property type="match status" value="29"/>
</dbReference>
<feature type="domain" description="Ig-like" evidence="11">
    <location>
        <begin position="1488"/>
        <end position="1579"/>
    </location>
</feature>
<dbReference type="InterPro" id="IPR050964">
    <property type="entry name" value="Striated_Muscle_Regulatory"/>
</dbReference>
<evidence type="ECO:0000256" key="1">
    <source>
        <dbReference type="ARBA" id="ARBA00004123"/>
    </source>
</evidence>
<dbReference type="Gene3D" id="2.60.40.10">
    <property type="entry name" value="Immunoglobulins"/>
    <property type="match status" value="29"/>
</dbReference>
<keyword evidence="9" id="KW-0175">Coiled coil</keyword>
<feature type="domain" description="Ig-like" evidence="11">
    <location>
        <begin position="2248"/>
        <end position="2337"/>
    </location>
</feature>
<dbReference type="InterPro" id="IPR013098">
    <property type="entry name" value="Ig_I-set"/>
</dbReference>
<feature type="domain" description="Ig-like" evidence="11">
    <location>
        <begin position="1585"/>
        <end position="1673"/>
    </location>
</feature>
<dbReference type="GO" id="GO:0005634">
    <property type="term" value="C:nucleus"/>
    <property type="evidence" value="ECO:0007669"/>
    <property type="project" value="UniProtKB-SubCell"/>
</dbReference>
<feature type="domain" description="Ig-like" evidence="11">
    <location>
        <begin position="644"/>
        <end position="732"/>
    </location>
</feature>
<evidence type="ECO:0000256" key="5">
    <source>
        <dbReference type="ARBA" id="ARBA00022737"/>
    </source>
</evidence>
<accession>Q7TN00</accession>
<feature type="compositionally biased region" description="Basic and acidic residues" evidence="10">
    <location>
        <begin position="2888"/>
        <end position="2907"/>
    </location>
</feature>
<feature type="domain" description="Ig-like" evidence="11">
    <location>
        <begin position="1960"/>
        <end position="2050"/>
    </location>
</feature>
<name>Q7TN00_RAT</name>
<feature type="compositionally biased region" description="Basic and acidic residues" evidence="10">
    <location>
        <begin position="3200"/>
        <end position="3221"/>
    </location>
</feature>
<keyword evidence="5" id="KW-0677">Repeat</keyword>
<feature type="domain" description="Ig-like" evidence="11">
    <location>
        <begin position="361"/>
        <end position="449"/>
    </location>
</feature>
<evidence type="ECO:0000256" key="2">
    <source>
        <dbReference type="ARBA" id="ARBA00004496"/>
    </source>
</evidence>
<feature type="domain" description="Ig-like" evidence="11">
    <location>
        <begin position="1770"/>
        <end position="1859"/>
    </location>
</feature>
<dbReference type="SMART" id="SM00406">
    <property type="entry name" value="IGv"/>
    <property type="match status" value="8"/>
</dbReference>
<sequence>LQCQVAGTPEITVSWFKGDTKLRSTPEYRTYFTNNVATLVFNKVGINDSGEYTCVAENSIGTAASKTVFRIQERQLPPSFARQLKDIEQTVGLPVTLTCRLNGSAPIHVCWYRDGVLLRDDENLQMSFVDNVATLKILQTDLSHSGQYSCSASNPLGTASSTARLTAREPKKSPFFDIKPVSIDVIAGESADFECHVTGAQPMRVTWSKDNKEIRPGGNYTITCVGNTPHLRILKVGKGDSGQYTCQATNDVGKDMCSAQLSVKEPPKFIKKLDTSKVAKQGESIQLECKISGSPEIKVVWFRNDSELHESWKYNMSFVNSVALLTINEASVEDTGDYICEAHNGVGHASCSTALKVKAPPVFTQKPPPVGALKGSDVILQCEISGTPPFEVVWVKDRKQVRSSKKFKVTSKNFDTSLHIFNLEAPDIGEYHCKATNEVGSDTCACTVKFKEPPRFVKKLSDVSTLIGDPVELQAVVEGFQPISVVWLKDKGEVIRESENVRISFVDNIATLQLGSPEASHSGKYVCQIKNDAGMRECSALLTVLEPARIVEKPEPMTVTTGNPFTLECVVAGTPELSAKWLKDGRELSSGSRHHITFVRNLASLKIPSAEMNDKGLYSFEVENSVGKSSCTVSVHVSDRVVPPSFIRKLKDTTATLGASVVLECRVSGSAPISVGWFLDGNEIISSPKCQPSFADNVCTLTLSSLEPSDTGAYTCVAANVAGQDESSALLTVQEPPSFEQTPDSVEVLPGMSLTFTSVFRGTPPFKVKWFKGSRELESGEACTISLEDFVTELELLEVEPLQSGDYSCLVTNDAGSASCTTHLFVKEPATFVKRLADTSVETGSPIVLEATYSGTPPIAVSWLKNEYPLSQSPNCGITTTERSSILEILESTIEDYAQYACLIENEAGQDICEALVSVLEPPYFIEPLEHVEAAIGEPTTLQCKVDGTPEIRISWYKEHTKLRSAPAYKMQFKNNVASLVINKVDHSDVGEYTCKAENSVGAVASSAVLVIKERKLPPSFARKLKDVHETLGFPVAFECRINGSEPLQVSWYKDGQLLKDDSNLQMSFVHHVATLQILQTDQSHVGQYNCSASNPLGTASSSAKLILSEHEVPPFFDLKPVSVDLALGESGSFKCHVTGTAPIKITWAKDNREIRPGGNYKMTLVENTATLTVLKVAKGDAGQYTCYASNVAGKDSCSAQLGVQEPPRFIKKLDQSRIVKQDEYTRYECKIGGSPEIKVLWYKDEVEIQESSKFRMSFEDSVAILEMHNLSVEDSGDYTCEARNAAGSASSSTSLKVKEPPVFRKKPFPVETLKGADVHLECELQGTPPFQVSWYKDKRELRSGKKYKIMSENLLTSIHILNVDTADIGEYQCKATNDVGSDTCVGSVTLKAPPQFVKKLSDVSTIIGKEVQLQTTIEGAEPISVAWFKDKGEIVRESDNIWISHSENVATLHFSRAEPANAGKYTCQIKNDAGVQECYATLSVLEPATIVEKPESIKVTTGDTCTLECMVSGTPELSTKWFKDGKELTGDSKYKISFFNKVSGLKIISVAPGDSGVYSFEVQNPVGKDSCTVSIQVSDRIIPPSFTRKLKETNGLSGSSVVMECKVFGSPPISVLWLHDGNAISSGRKYQTTLTDNTCALTVNMLEDADAGDYTCIATNVAGSDECSAPLTVREPPSFVQKPDPMDVLTGSNVTFTSIVKGTPPFTVSWFKGSSELVPGARCNVSLQDSVAELELFDVDTSQSGDYTCIVSNEAGRASCTTQLFVKAPAIFVKRLNDYSIEKGKPLILEGTFSGTPPISVTWKKNGVNVTASQRCNITTTEKSAILEILSSTVEDSGQYNCYIENASGKDSCSAQILILEPPYFVKQLEPLKVTVGDSASLQCQLAGTPEIGVSWYKGDTKLRPTTTCKMHFKNNVATLVFTQVDSNDSGEYICRAENSVGEVSSSTFLTVQEQKLPPSFSRQLRDVQETVGLPVVFECAVSGSEPISVSWYKDGKPLKDSPNVQTSFLDNIATLNIFKTDRSLAGQYSCTVTNPIGSASSSAKLILTEGKNPPFFDIPLAPVDAVVGESADLECHVTGTQPIKVTWAKDNREIRSGGNYQISYLENSAHLTIVKVDKGDSGQYTCYAINEVGKDSCTAQLNIKERLTPPSFTKKLSETIEETEGNSFKLEGRVAGSQPITIAWYKNNVEIHPTSNCEITFKNNALLLQVKKASMADAGLYTCKATNDAGSALCTSSIVIREPKKPPVFDQHLTPVTASEGDFLQLSCHVQGSEPIRIQWLRAGREIKPSDRCSFSFASGTAVLELKDTAKADSGDYVCKASNVAGSDTSKCKVTIKEKPAAAPAAKKAAVDGKLFFVSEPQSIRVVEKTTATFIAKVGGDPIPNVKWTKGKWRQLNQGGRILIHQKGDESKLEIRDTTKTDSGLYRCVAFNKHGEIESNVNLQVDERKKQEKIEGDLRAMLKKTPALKKGSGEEEEIDIMELLKNVDPKEYEKYARMYGITDFRGLLQAFELLKQSQEEETHRLEIEELEKSERDEKEFEELVSFIQQRLTQTEPVTLIKDIENQTVLKDNDAIFEIDIKINYPEIKLSWYKGTEKLEPSNKYEITINGDRHTLRVRNCQLKDQGNYRLVCGPHIASAKLTVIEPAWERHLQDVTLKEGQTCTMTCQFSVPNVKSEWFRNGRVLKPQGRVKTEVEHKVHKLTIADVRAEDQGRYTCKHEDLETSAELRIEAEPIQFTKRIQNIVVSEHQSATFECEVSFDDAIVTWYKGPTELTESQKYNFRNDGRCHYMTIHNVTPDDEGVYSVIARLEPRGEARSTAELYLTTKEIKLEMKPPDIPDSRVPIPTMPIRAVPPEEIPPAVAPSIPLLLPLPEEKKPPAKRIEVTKKGVKKDTKKVVAKPKEEAPPPPPVPEVAKKPPPPTPMIPAKPSEIIDVSSKAEEVKITTITRKKEIHKEKEAVYERKEAVYEKKVLIEPWEEPYEELETEPYTEPYEEPYYEEPDEDYEEIKVEAKKEVHEEWEEDYEEGQEYYEREEGYDEGEEEWEEIYHEREIIQVQKEVHEDLHEKKIPAKVPEKKVPPPKVPEAPKKPAPEEKTAVPVAKKKEAPPPKVPEVPKKPVPEEKAPVPVPKKVEPPPAKVPEVPKKPVPEKKVPAPTPKKVEAPPAKAPEVPPKEVTPEKKVPVVPPKKPEAPPPKVPTAEKKVRKLLPEPKPQPKEEVVLKSVLRKRPEEEEPKVEPKKVEKVKKPEEPPPPPKAVEVEAPPEPKPKERKVPEPTKVPEIKPAIPLPGPEPKPKPEPEVKTMKAPPIEPAPTPIAAPVTAPVVGKKAEAKPKDEAAKPKGPIKGVAKKTPSPIEAERKKLRPGSGGEKPPDEAPFTYQLKAVPLKFVKEIKDIVLTEAESVGSSAIFE</sequence>
<dbReference type="PANTHER" id="PTHR13817">
    <property type="entry name" value="TITIN"/>
    <property type="match status" value="1"/>
</dbReference>
<dbReference type="InterPro" id="IPR040849">
    <property type="entry name" value="MyBP-C_THB"/>
</dbReference>
<feature type="compositionally biased region" description="Basic and acidic residues" evidence="10">
    <location>
        <begin position="3293"/>
        <end position="3303"/>
    </location>
</feature>
<dbReference type="Pfam" id="PF07679">
    <property type="entry name" value="I-set"/>
    <property type="match status" value="29"/>
</dbReference>
<feature type="compositionally biased region" description="Basic and acidic residues" evidence="10">
    <location>
        <begin position="3087"/>
        <end position="3126"/>
    </location>
</feature>
<feature type="domain" description="Ig-like" evidence="11">
    <location>
        <begin position="1302"/>
        <end position="1390"/>
    </location>
</feature>
<dbReference type="GO" id="GO:0008307">
    <property type="term" value="F:structural constituent of muscle"/>
    <property type="evidence" value="ECO:0000303"/>
    <property type="project" value="BHF-UCL"/>
</dbReference>
<feature type="domain" description="Ig-like" evidence="11">
    <location>
        <begin position="1208"/>
        <end position="1297"/>
    </location>
</feature>
<feature type="domain" description="Ig-like" evidence="11">
    <location>
        <begin position="1864"/>
        <end position="1952"/>
    </location>
</feature>
<feature type="compositionally biased region" description="Basic and acidic residues" evidence="10">
    <location>
        <begin position="3060"/>
        <end position="3080"/>
    </location>
</feature>
<feature type="non-terminal residue" evidence="12">
    <location>
        <position position="1"/>
    </location>
</feature>
<feature type="compositionally biased region" description="Basic and acidic residues" evidence="10">
    <location>
        <begin position="3143"/>
        <end position="3154"/>
    </location>
</feature>
<evidence type="ECO:0000256" key="3">
    <source>
        <dbReference type="ARBA" id="ARBA00006692"/>
    </source>
</evidence>
<dbReference type="Pfam" id="PF18362">
    <property type="entry name" value="THB"/>
    <property type="match status" value="1"/>
</dbReference>
<feature type="domain" description="Ig-like" evidence="11">
    <location>
        <begin position="2736"/>
        <end position="2827"/>
    </location>
</feature>
<keyword evidence="8" id="KW-0393">Immunoglobulin domain</keyword>
<dbReference type="FunFam" id="2.60.40.10:FF:001342">
    <property type="entry name" value="titin isoform X1"/>
    <property type="match status" value="1"/>
</dbReference>
<evidence type="ECO:0000259" key="11">
    <source>
        <dbReference type="PROSITE" id="PS50835"/>
    </source>
</evidence>
<feature type="domain" description="Ig-like" evidence="11">
    <location>
        <begin position="2152"/>
        <end position="2241"/>
    </location>
</feature>
<dbReference type="InterPro" id="IPR003598">
    <property type="entry name" value="Ig_sub2"/>
</dbReference>
<feature type="domain" description="Ig-like" evidence="11">
    <location>
        <begin position="2346"/>
        <end position="2446"/>
    </location>
</feature>
<evidence type="ECO:0000256" key="4">
    <source>
        <dbReference type="ARBA" id="ARBA00022490"/>
    </source>
</evidence>
<dbReference type="InterPro" id="IPR003599">
    <property type="entry name" value="Ig_sub"/>
</dbReference>
<feature type="compositionally biased region" description="Basic and acidic residues" evidence="10">
    <location>
        <begin position="3228"/>
        <end position="3250"/>
    </location>
</feature>
<feature type="region of interest" description="Disordered" evidence="10">
    <location>
        <begin position="2888"/>
        <end position="2935"/>
    </location>
</feature>
<keyword evidence="6" id="KW-1015">Disulfide bond</keyword>
<dbReference type="SUPFAM" id="SSF48726">
    <property type="entry name" value="Immunoglobulin"/>
    <property type="match status" value="29"/>
</dbReference>
<feature type="compositionally biased region" description="Acidic residues" evidence="10">
    <location>
        <begin position="3037"/>
        <end position="3047"/>
    </location>
</feature>
<feature type="domain" description="Ig-like" evidence="11">
    <location>
        <begin position="1"/>
        <end position="69"/>
    </location>
</feature>
<feature type="domain" description="Ig-like" evidence="11">
    <location>
        <begin position="1395"/>
        <end position="1484"/>
    </location>
</feature>
<dbReference type="GO" id="GO:0030018">
    <property type="term" value="C:Z disc"/>
    <property type="evidence" value="ECO:0000314"/>
    <property type="project" value="BHF-UCL"/>
</dbReference>
<feature type="domain" description="Ig-like" evidence="11">
    <location>
        <begin position="267"/>
        <end position="358"/>
    </location>
</feature>
<feature type="domain" description="Ig-like" evidence="11">
    <location>
        <begin position="922"/>
        <end position="1011"/>
    </location>
</feature>
<evidence type="ECO:0000256" key="9">
    <source>
        <dbReference type="SAM" id="Coils"/>
    </source>
</evidence>
<reference evidence="12" key="2">
    <citation type="submission" date="2003-10" db="EMBL/GenBank/DDBJ databases">
        <authorList>
            <person name="Greaser M.L."/>
            <person name="Berri M."/>
            <person name="Warren C.M."/>
            <person name="Mozdziak P.E."/>
        </authorList>
    </citation>
    <scope>NUCLEOTIDE SEQUENCE</scope>
    <source>
        <strain evidence="12">Sprague-Dawley</strain>
        <tissue evidence="12">Ventricle</tissue>
    </source>
</reference>
<dbReference type="FunFam" id="2.60.40.10:FF:000218">
    <property type="entry name" value="titin isoform X1"/>
    <property type="match status" value="4"/>
</dbReference>
<dbReference type="PROSITE" id="PS50835">
    <property type="entry name" value="IG_LIKE"/>
    <property type="match status" value="28"/>
</dbReference>
<feature type="domain" description="Ig-like" evidence="11">
    <location>
        <begin position="454"/>
        <end position="543"/>
    </location>
</feature>
<feature type="domain" description="Ig-like" evidence="11">
    <location>
        <begin position="78"/>
        <end position="166"/>
    </location>
</feature>
<feature type="domain" description="Ig-like" evidence="11">
    <location>
        <begin position="2055"/>
        <end position="2144"/>
    </location>
</feature>
<feature type="region of interest" description="Disordered" evidence="10">
    <location>
        <begin position="2983"/>
        <end position="3004"/>
    </location>
</feature>
<dbReference type="InterPro" id="IPR007110">
    <property type="entry name" value="Ig-like_dom"/>
</dbReference>
<organism evidence="12">
    <name type="scientific">Rattus norvegicus</name>
    <name type="common">Rat</name>
    <dbReference type="NCBI Taxonomy" id="10116"/>
    <lineage>
        <taxon>Eukaryota</taxon>
        <taxon>Metazoa</taxon>
        <taxon>Chordata</taxon>
        <taxon>Craniata</taxon>
        <taxon>Vertebrata</taxon>
        <taxon>Euteleostomi</taxon>
        <taxon>Mammalia</taxon>
        <taxon>Eutheria</taxon>
        <taxon>Euarchontoglires</taxon>
        <taxon>Glires</taxon>
        <taxon>Rodentia</taxon>
        <taxon>Myomorpha</taxon>
        <taxon>Muroidea</taxon>
        <taxon>Muridae</taxon>
        <taxon>Murinae</taxon>
        <taxon>Rattus</taxon>
    </lineage>
</organism>
<dbReference type="FunFam" id="2.60.40.10:FF:000022">
    <property type="entry name" value="Cardiac titin"/>
    <property type="match status" value="21"/>
</dbReference>
<feature type="domain" description="Ig-like" evidence="11">
    <location>
        <begin position="2636"/>
        <end position="2731"/>
    </location>
</feature>
<evidence type="ECO:0000256" key="6">
    <source>
        <dbReference type="ARBA" id="ARBA00023157"/>
    </source>
</evidence>
<comment type="subcellular location">
    <subcellularLocation>
        <location evidence="2">Cytoplasm</location>
    </subcellularLocation>
    <subcellularLocation>
        <location evidence="1">Nucleus</location>
    </subcellularLocation>
</comment>
<feature type="domain" description="Ig-like" evidence="11">
    <location>
        <begin position="174"/>
        <end position="262"/>
    </location>
</feature>
<feature type="non-terminal residue" evidence="12">
    <location>
        <position position="3410"/>
    </location>
</feature>
<feature type="region of interest" description="Disordered" evidence="10">
    <location>
        <begin position="3016"/>
        <end position="3047"/>
    </location>
</feature>
<feature type="domain" description="Ig-like" evidence="11">
    <location>
        <begin position="1678"/>
        <end position="1766"/>
    </location>
</feature>
<feature type="compositionally biased region" description="Acidic residues" evidence="10">
    <location>
        <begin position="3020"/>
        <end position="3031"/>
    </location>
</feature>
<feature type="coiled-coil region" evidence="9">
    <location>
        <begin position="2510"/>
        <end position="2552"/>
    </location>
</feature>
<feature type="domain" description="Ig-like" evidence="11">
    <location>
        <begin position="829"/>
        <end position="918"/>
    </location>
</feature>